<dbReference type="PROSITE" id="PS50122">
    <property type="entry name" value="CHEB"/>
    <property type="match status" value="1"/>
</dbReference>
<evidence type="ECO:0000313" key="7">
    <source>
        <dbReference type="Proteomes" id="UP000466586"/>
    </source>
</evidence>
<evidence type="ECO:0000256" key="3">
    <source>
        <dbReference type="ARBA" id="ARBA00048267"/>
    </source>
</evidence>
<evidence type="ECO:0000256" key="4">
    <source>
        <dbReference type="PROSITE-ProRule" id="PRU00050"/>
    </source>
</evidence>
<dbReference type="Proteomes" id="UP000466586">
    <property type="component" value="Unassembled WGS sequence"/>
</dbReference>
<evidence type="ECO:0000256" key="2">
    <source>
        <dbReference type="ARBA" id="ARBA00039140"/>
    </source>
</evidence>
<accession>A0A7K1YF42</accession>
<dbReference type="AlphaFoldDB" id="A0A7K1YF42"/>
<dbReference type="GO" id="GO:0008984">
    <property type="term" value="F:protein-glutamate methylesterase activity"/>
    <property type="evidence" value="ECO:0007669"/>
    <property type="project" value="UniProtKB-EC"/>
</dbReference>
<comment type="catalytic activity">
    <reaction evidence="3">
        <text>[protein]-L-glutamate 5-O-methyl ester + H2O = L-glutamyl-[protein] + methanol + H(+)</text>
        <dbReference type="Rhea" id="RHEA:23236"/>
        <dbReference type="Rhea" id="RHEA-COMP:10208"/>
        <dbReference type="Rhea" id="RHEA-COMP:10311"/>
        <dbReference type="ChEBI" id="CHEBI:15377"/>
        <dbReference type="ChEBI" id="CHEBI:15378"/>
        <dbReference type="ChEBI" id="CHEBI:17790"/>
        <dbReference type="ChEBI" id="CHEBI:29973"/>
        <dbReference type="ChEBI" id="CHEBI:82795"/>
        <dbReference type="EC" id="3.1.1.61"/>
    </reaction>
</comment>
<dbReference type="PIRSF" id="PIRSF036461">
    <property type="entry name" value="Chmtx_methlestr"/>
    <property type="match status" value="1"/>
</dbReference>
<reference evidence="6 7" key="1">
    <citation type="submission" date="2019-11" db="EMBL/GenBank/DDBJ databases">
        <title>Pedobacter sp. HMF7647 Genome sequencing and assembly.</title>
        <authorList>
            <person name="Kang H."/>
            <person name="Kim H."/>
            <person name="Joh K."/>
        </authorList>
    </citation>
    <scope>NUCLEOTIDE SEQUENCE [LARGE SCALE GENOMIC DNA]</scope>
    <source>
        <strain evidence="6 7">HMF7647</strain>
    </source>
</reference>
<keyword evidence="4" id="KW-0145">Chemotaxis</keyword>
<dbReference type="RefSeq" id="WP_160846401.1">
    <property type="nucleotide sequence ID" value="NZ_WVHT01000015.1"/>
</dbReference>
<dbReference type="Gene3D" id="3.40.50.180">
    <property type="entry name" value="Methylesterase CheB, C-terminal domain"/>
    <property type="match status" value="1"/>
</dbReference>
<evidence type="ECO:0000256" key="1">
    <source>
        <dbReference type="ARBA" id="ARBA00022801"/>
    </source>
</evidence>
<dbReference type="EC" id="3.1.1.61" evidence="2"/>
<feature type="active site" evidence="4">
    <location>
        <position position="131"/>
    </location>
</feature>
<feature type="domain" description="CheB-type methylesterase" evidence="5">
    <location>
        <begin position="1"/>
        <end position="189"/>
    </location>
</feature>
<dbReference type="GO" id="GO:0006935">
    <property type="term" value="P:chemotaxis"/>
    <property type="evidence" value="ECO:0007669"/>
    <property type="project" value="UniProtKB-UniRule"/>
</dbReference>
<dbReference type="PANTHER" id="PTHR42872">
    <property type="entry name" value="PROTEIN-GLUTAMATE METHYLESTERASE/PROTEIN-GLUTAMINE GLUTAMINASE"/>
    <property type="match status" value="1"/>
</dbReference>
<organism evidence="6 7">
    <name type="scientific">Hufsiella arboris</name>
    <dbReference type="NCBI Taxonomy" id="2695275"/>
    <lineage>
        <taxon>Bacteria</taxon>
        <taxon>Pseudomonadati</taxon>
        <taxon>Bacteroidota</taxon>
        <taxon>Sphingobacteriia</taxon>
        <taxon>Sphingobacteriales</taxon>
        <taxon>Sphingobacteriaceae</taxon>
        <taxon>Hufsiella</taxon>
    </lineage>
</organism>
<dbReference type="EMBL" id="WVHT01000015">
    <property type="protein sequence ID" value="MXV53227.1"/>
    <property type="molecule type" value="Genomic_DNA"/>
</dbReference>
<name>A0A7K1YF42_9SPHI</name>
<dbReference type="InterPro" id="IPR035909">
    <property type="entry name" value="CheB_C"/>
</dbReference>
<evidence type="ECO:0000259" key="5">
    <source>
        <dbReference type="PROSITE" id="PS50122"/>
    </source>
</evidence>
<keyword evidence="7" id="KW-1185">Reference proteome</keyword>
<protein>
    <recommendedName>
        <fullName evidence="2">protein-glutamate methylesterase</fullName>
        <ecNumber evidence="2">3.1.1.61</ecNumber>
    </recommendedName>
</protein>
<dbReference type="GO" id="GO:0000156">
    <property type="term" value="F:phosphorelay response regulator activity"/>
    <property type="evidence" value="ECO:0007669"/>
    <property type="project" value="InterPro"/>
</dbReference>
<dbReference type="SUPFAM" id="SSF52738">
    <property type="entry name" value="Methylesterase CheB, C-terminal domain"/>
    <property type="match status" value="1"/>
</dbReference>
<dbReference type="InterPro" id="IPR011247">
    <property type="entry name" value="Chemotax_prot-Glu_Me-esterase"/>
</dbReference>
<gene>
    <name evidence="6" type="ORF">GS399_19855</name>
</gene>
<keyword evidence="1 4" id="KW-0378">Hydrolase</keyword>
<proteinExistence type="predicted"/>
<comment type="caution">
    <text evidence="6">The sequence shown here is derived from an EMBL/GenBank/DDBJ whole genome shotgun (WGS) entry which is preliminary data.</text>
</comment>
<dbReference type="InterPro" id="IPR000673">
    <property type="entry name" value="Sig_transdc_resp-reg_Me-estase"/>
</dbReference>
<sequence>MEKRNIIVIGASTGGFEAIKKIVRDLPADMDASVFIVWHMSPDIEGLLPNVLNKLGTIEAAHAYDKEPIKPNHIYIAPPDRHLLIEEGQVSVTRGPKENRFRPAIDPLFRSAAYTYGNRVIGIILSGALDDGTAGLWRIKFSGGIAIVQEPADADVPSMPENALREVNVDYCVPVAGIAGLLVKLSSEEVLRNTEVMRDERTRIEIDIAAEENALLKGALKLGVLSPYTCPECHGVLSVIMDGNLSRFRCHTGHAYSADTLMVALSEKIEDSLYSAIRGMDENILLLNHIGDNYAEANQPKLAAVYFKNAKEALERSNLVRKAVRSHEQLSKDKLLKDAEKES</sequence>
<dbReference type="Pfam" id="PF01339">
    <property type="entry name" value="CheB_methylest"/>
    <property type="match status" value="1"/>
</dbReference>
<dbReference type="GO" id="GO:0005737">
    <property type="term" value="C:cytoplasm"/>
    <property type="evidence" value="ECO:0007669"/>
    <property type="project" value="InterPro"/>
</dbReference>
<dbReference type="PANTHER" id="PTHR42872:SF6">
    <property type="entry name" value="PROTEIN-GLUTAMATE METHYLESTERASE_PROTEIN-GLUTAMINE GLUTAMINASE"/>
    <property type="match status" value="1"/>
</dbReference>
<feature type="active site" evidence="4">
    <location>
        <position position="12"/>
    </location>
</feature>
<feature type="active site" evidence="4">
    <location>
        <position position="39"/>
    </location>
</feature>
<evidence type="ECO:0000313" key="6">
    <source>
        <dbReference type="EMBL" id="MXV53227.1"/>
    </source>
</evidence>
<dbReference type="CDD" id="cd16433">
    <property type="entry name" value="CheB"/>
    <property type="match status" value="1"/>
</dbReference>